<dbReference type="GO" id="GO:0016616">
    <property type="term" value="F:oxidoreductase activity, acting on the CH-OH group of donors, NAD or NADP as acceptor"/>
    <property type="evidence" value="ECO:0007669"/>
    <property type="project" value="InterPro"/>
</dbReference>
<dbReference type="Pfam" id="PF02826">
    <property type="entry name" value="2-Hacid_dh_C"/>
    <property type="match status" value="1"/>
</dbReference>
<dbReference type="PANTHER" id="PTHR43761:SF1">
    <property type="entry name" value="D-ISOMER SPECIFIC 2-HYDROXYACID DEHYDROGENASE CATALYTIC DOMAIN-CONTAINING PROTEIN-RELATED"/>
    <property type="match status" value="1"/>
</dbReference>
<dbReference type="Proteomes" id="UP000440978">
    <property type="component" value="Unassembled WGS sequence"/>
</dbReference>
<dbReference type="RefSeq" id="WP_155217018.1">
    <property type="nucleotide sequence ID" value="NZ_WNHB01000004.1"/>
</dbReference>
<evidence type="ECO:0000259" key="5">
    <source>
        <dbReference type="Pfam" id="PF00389"/>
    </source>
</evidence>
<keyword evidence="8" id="KW-1185">Reference proteome</keyword>
<reference evidence="7 8" key="1">
    <citation type="submission" date="2019-11" db="EMBL/GenBank/DDBJ databases">
        <title>Terrilactibacillus tamarindus sp. nov. BCM23-1 isolated from bark of Tamarindus indica.</title>
        <authorList>
            <person name="Kingkaew E."/>
            <person name="Tanasupawat S."/>
        </authorList>
    </citation>
    <scope>NUCLEOTIDE SEQUENCE [LARGE SCALE GENOMIC DNA]</scope>
    <source>
        <strain evidence="7 8">BCM23-1</strain>
    </source>
</reference>
<keyword evidence="3" id="KW-0520">NAD</keyword>
<dbReference type="InterPro" id="IPR043322">
    <property type="entry name" value="CtBP"/>
</dbReference>
<feature type="domain" description="D-isomer specific 2-hydroxyacid dehydrogenase catalytic" evidence="5">
    <location>
        <begin position="23"/>
        <end position="322"/>
    </location>
</feature>
<dbReference type="InterPro" id="IPR036291">
    <property type="entry name" value="NAD(P)-bd_dom_sf"/>
</dbReference>
<dbReference type="PROSITE" id="PS00670">
    <property type="entry name" value="D_2_HYDROXYACID_DH_2"/>
    <property type="match status" value="1"/>
</dbReference>
<evidence type="ECO:0000256" key="2">
    <source>
        <dbReference type="ARBA" id="ARBA00023002"/>
    </source>
</evidence>
<dbReference type="FunFam" id="3.40.50.720:FF:000203">
    <property type="entry name" value="D-3-phosphoglycerate dehydrogenase (SerA)"/>
    <property type="match status" value="1"/>
</dbReference>
<name>A0A6N8CNE7_9BACI</name>
<accession>A0A6N8CNE7</accession>
<evidence type="ECO:0000259" key="6">
    <source>
        <dbReference type="Pfam" id="PF02826"/>
    </source>
</evidence>
<feature type="domain" description="D-isomer specific 2-hydroxyacid dehydrogenase NAD-binding" evidence="6">
    <location>
        <begin position="114"/>
        <end position="290"/>
    </location>
</feature>
<dbReference type="AlphaFoldDB" id="A0A6N8CNE7"/>
<comment type="similarity">
    <text evidence="1 4">Belongs to the D-isomer specific 2-hydroxyacid dehydrogenase family.</text>
</comment>
<keyword evidence="2 4" id="KW-0560">Oxidoreductase</keyword>
<dbReference type="GO" id="GO:0003714">
    <property type="term" value="F:transcription corepressor activity"/>
    <property type="evidence" value="ECO:0007669"/>
    <property type="project" value="InterPro"/>
</dbReference>
<comment type="caution">
    <text evidence="7">The sequence shown here is derived from an EMBL/GenBank/DDBJ whole genome shotgun (WGS) entry which is preliminary data.</text>
</comment>
<dbReference type="InterPro" id="IPR050418">
    <property type="entry name" value="D-iso_2-hydroxyacid_DH_PdxB"/>
</dbReference>
<evidence type="ECO:0000313" key="7">
    <source>
        <dbReference type="EMBL" id="MTT31168.1"/>
    </source>
</evidence>
<dbReference type="SUPFAM" id="SSF52283">
    <property type="entry name" value="Formate/glycerate dehydrogenase catalytic domain-like"/>
    <property type="match status" value="1"/>
</dbReference>
<evidence type="ECO:0008006" key="9">
    <source>
        <dbReference type="Google" id="ProtNLM"/>
    </source>
</evidence>
<dbReference type="PROSITE" id="PS00065">
    <property type="entry name" value="D_2_HYDROXYACID_DH_1"/>
    <property type="match status" value="1"/>
</dbReference>
<evidence type="ECO:0000313" key="8">
    <source>
        <dbReference type="Proteomes" id="UP000440978"/>
    </source>
</evidence>
<dbReference type="SUPFAM" id="SSF51735">
    <property type="entry name" value="NAD(P)-binding Rossmann-fold domains"/>
    <property type="match status" value="1"/>
</dbReference>
<dbReference type="Gene3D" id="3.40.50.720">
    <property type="entry name" value="NAD(P)-binding Rossmann-like Domain"/>
    <property type="match status" value="2"/>
</dbReference>
<dbReference type="CDD" id="cd05299">
    <property type="entry name" value="CtBP_dh"/>
    <property type="match status" value="1"/>
</dbReference>
<dbReference type="PROSITE" id="PS00671">
    <property type="entry name" value="D_2_HYDROXYACID_DH_3"/>
    <property type="match status" value="1"/>
</dbReference>
<dbReference type="PANTHER" id="PTHR43761">
    <property type="entry name" value="D-ISOMER SPECIFIC 2-HYDROXYACID DEHYDROGENASE FAMILY PROTEIN (AFU_ORTHOLOGUE AFUA_1G13630)"/>
    <property type="match status" value="1"/>
</dbReference>
<dbReference type="OrthoDB" id="9805416at2"/>
<dbReference type="InterPro" id="IPR029753">
    <property type="entry name" value="D-isomer_DH_CS"/>
</dbReference>
<sequence>MLNQKPFVWILDDEWTDHSIEKEVYDKYGFTFKVSRSETLEEDLKKYGPYADGVVAQIGFPCPRQLIEQLPACKAISISGVGYNHVDIDAATERGIAVANIPDYCTEEVSDHSIALMFALSRQLKDYDQKVRNGKWDPLDVLPLYRFKNQTVGILGFGRIGRLVARKLQMFGVRLIAYDKYVSDDEILKHGVEPVSFEELFATSNILTLHVPLTEETTNMVNKETLAMMPKGAYVINTCRGAVINEGDLLGAIESGWIQGAGIDVLDLEPPAPNHPYFSCEQILLTPHSAYVTEESLRELKERTCQVIIDVVQGRKLNYALNQVESVQP</sequence>
<dbReference type="EMBL" id="WNHB01000004">
    <property type="protein sequence ID" value="MTT31168.1"/>
    <property type="molecule type" value="Genomic_DNA"/>
</dbReference>
<gene>
    <name evidence="7" type="ORF">GMB86_03955</name>
</gene>
<organism evidence="7 8">
    <name type="scientific">Terrilactibacillus tamarindi</name>
    <dbReference type="NCBI Taxonomy" id="2599694"/>
    <lineage>
        <taxon>Bacteria</taxon>
        <taxon>Bacillati</taxon>
        <taxon>Bacillota</taxon>
        <taxon>Bacilli</taxon>
        <taxon>Bacillales</taxon>
        <taxon>Bacillaceae</taxon>
        <taxon>Terrilactibacillus</taxon>
    </lineage>
</organism>
<dbReference type="InterPro" id="IPR006139">
    <property type="entry name" value="D-isomer_2_OHA_DH_cat_dom"/>
</dbReference>
<dbReference type="InterPro" id="IPR029752">
    <property type="entry name" value="D-isomer_DH_CS1"/>
</dbReference>
<evidence type="ECO:0000256" key="3">
    <source>
        <dbReference type="ARBA" id="ARBA00023027"/>
    </source>
</evidence>
<dbReference type="InterPro" id="IPR006140">
    <property type="entry name" value="D-isomer_DH_NAD-bd"/>
</dbReference>
<dbReference type="Pfam" id="PF00389">
    <property type="entry name" value="2-Hacid_dh"/>
    <property type="match status" value="1"/>
</dbReference>
<evidence type="ECO:0000256" key="1">
    <source>
        <dbReference type="ARBA" id="ARBA00005854"/>
    </source>
</evidence>
<protein>
    <recommendedName>
        <fullName evidence="9">C-terminal binding protein</fullName>
    </recommendedName>
</protein>
<evidence type="ECO:0000256" key="4">
    <source>
        <dbReference type="RuleBase" id="RU003719"/>
    </source>
</evidence>
<dbReference type="GO" id="GO:0051287">
    <property type="term" value="F:NAD binding"/>
    <property type="evidence" value="ECO:0007669"/>
    <property type="project" value="InterPro"/>
</dbReference>
<proteinExistence type="inferred from homology"/>